<accession>A0A1F6XRN4</accession>
<dbReference type="InterPro" id="IPR011034">
    <property type="entry name" value="Formyl_transferase-like_C_sf"/>
</dbReference>
<evidence type="ECO:0000313" key="8">
    <source>
        <dbReference type="Proteomes" id="UP000177195"/>
    </source>
</evidence>
<dbReference type="Proteomes" id="UP000177195">
    <property type="component" value="Unassembled WGS sequence"/>
</dbReference>
<evidence type="ECO:0000313" key="7">
    <source>
        <dbReference type="EMBL" id="OGI96774.1"/>
    </source>
</evidence>
<comment type="caution">
    <text evidence="7">The sequence shown here is derived from an EMBL/GenBank/DDBJ whole genome shotgun (WGS) entry which is preliminary data.</text>
</comment>
<dbReference type="Gene3D" id="3.40.50.12230">
    <property type="match status" value="1"/>
</dbReference>
<evidence type="ECO:0000256" key="4">
    <source>
        <dbReference type="ARBA" id="ARBA00022917"/>
    </source>
</evidence>
<evidence type="ECO:0000259" key="5">
    <source>
        <dbReference type="Pfam" id="PF00551"/>
    </source>
</evidence>
<dbReference type="GO" id="GO:0005829">
    <property type="term" value="C:cytosol"/>
    <property type="evidence" value="ECO:0007669"/>
    <property type="project" value="TreeGrafter"/>
</dbReference>
<keyword evidence="4" id="KW-0648">Protein biosynthesis</keyword>
<evidence type="ECO:0000256" key="3">
    <source>
        <dbReference type="ARBA" id="ARBA00022679"/>
    </source>
</evidence>
<dbReference type="AlphaFoldDB" id="A0A1F6XRN4"/>
<dbReference type="Pfam" id="PF00551">
    <property type="entry name" value="Formyl_trans_N"/>
    <property type="match status" value="1"/>
</dbReference>
<keyword evidence="3" id="KW-0808">Transferase</keyword>
<sequence length="211" mass="23506">MGGGLDSFDLFIVVAYGKIMPEELINLPRIGTINIHYSLLPKYRGAAPVEAAILAGDRETGVSVQQMEFKLDSGPILAEEKTLIGPDETAPELGKRLTELGAALLVKILPGITGGKINPRPQDESGAIYCKKIKKEDGLVDLNEPAKILWYKYRAYFGWPGLYFFAGDKRVIIKEATYADGVFLIKKVLPEGRKIMDYQNFLREIKTNTWK</sequence>
<gene>
    <name evidence="7" type="ORF">A3I25_00730</name>
</gene>
<dbReference type="CDD" id="cd08646">
    <property type="entry name" value="FMT_core_Met-tRNA-FMT_N"/>
    <property type="match status" value="1"/>
</dbReference>
<evidence type="ECO:0000256" key="2">
    <source>
        <dbReference type="ARBA" id="ARBA00012261"/>
    </source>
</evidence>
<evidence type="ECO:0000259" key="6">
    <source>
        <dbReference type="Pfam" id="PF02911"/>
    </source>
</evidence>
<organism evidence="7 8">
    <name type="scientific">Candidatus Nomurabacteria bacterium RIFCSPLOWO2_02_FULL_42_17</name>
    <dbReference type="NCBI Taxonomy" id="1801789"/>
    <lineage>
        <taxon>Bacteria</taxon>
        <taxon>Candidatus Nomuraibacteriota</taxon>
    </lineage>
</organism>
<dbReference type="PANTHER" id="PTHR11138">
    <property type="entry name" value="METHIONYL-TRNA FORMYLTRANSFERASE"/>
    <property type="match status" value="1"/>
</dbReference>
<feature type="domain" description="Formyl transferase N-terminal" evidence="5">
    <location>
        <begin position="9"/>
        <end position="108"/>
    </location>
</feature>
<dbReference type="GO" id="GO:0004479">
    <property type="term" value="F:methionyl-tRNA formyltransferase activity"/>
    <property type="evidence" value="ECO:0007669"/>
    <property type="project" value="UniProtKB-EC"/>
</dbReference>
<dbReference type="SUPFAM" id="SSF50486">
    <property type="entry name" value="FMT C-terminal domain-like"/>
    <property type="match status" value="1"/>
</dbReference>
<evidence type="ECO:0000256" key="1">
    <source>
        <dbReference type="ARBA" id="ARBA00010699"/>
    </source>
</evidence>
<dbReference type="CDD" id="cd08704">
    <property type="entry name" value="Met_tRNA_FMT_C"/>
    <property type="match status" value="1"/>
</dbReference>
<dbReference type="InterPro" id="IPR036477">
    <property type="entry name" value="Formyl_transf_N_sf"/>
</dbReference>
<protein>
    <recommendedName>
        <fullName evidence="2">methionyl-tRNA formyltransferase</fullName>
        <ecNumber evidence="2">2.1.2.9</ecNumber>
    </recommendedName>
</protein>
<dbReference type="InterPro" id="IPR002376">
    <property type="entry name" value="Formyl_transf_N"/>
</dbReference>
<dbReference type="InterPro" id="IPR041711">
    <property type="entry name" value="Met-tRNA-FMT_N"/>
</dbReference>
<dbReference type="EMBL" id="MFVN01000035">
    <property type="protein sequence ID" value="OGI96774.1"/>
    <property type="molecule type" value="Genomic_DNA"/>
</dbReference>
<dbReference type="EC" id="2.1.2.9" evidence="2"/>
<feature type="domain" description="Formyl transferase C-terminal" evidence="6">
    <location>
        <begin position="132"/>
        <end position="179"/>
    </location>
</feature>
<name>A0A1F6XRN4_9BACT</name>
<proteinExistence type="inferred from homology"/>
<comment type="similarity">
    <text evidence="1">Belongs to the Fmt family.</text>
</comment>
<dbReference type="InterPro" id="IPR005793">
    <property type="entry name" value="Formyl_trans_C"/>
</dbReference>
<dbReference type="Pfam" id="PF02911">
    <property type="entry name" value="Formyl_trans_C"/>
    <property type="match status" value="1"/>
</dbReference>
<dbReference type="PANTHER" id="PTHR11138:SF5">
    <property type="entry name" value="METHIONYL-TRNA FORMYLTRANSFERASE, MITOCHONDRIAL"/>
    <property type="match status" value="1"/>
</dbReference>
<dbReference type="SUPFAM" id="SSF53328">
    <property type="entry name" value="Formyltransferase"/>
    <property type="match status" value="1"/>
</dbReference>
<dbReference type="InterPro" id="IPR044135">
    <property type="entry name" value="Met-tRNA-FMT_C"/>
</dbReference>
<reference evidence="7 8" key="1">
    <citation type="journal article" date="2016" name="Nat. Commun.">
        <title>Thousands of microbial genomes shed light on interconnected biogeochemical processes in an aquifer system.</title>
        <authorList>
            <person name="Anantharaman K."/>
            <person name="Brown C.T."/>
            <person name="Hug L.A."/>
            <person name="Sharon I."/>
            <person name="Castelle C.J."/>
            <person name="Probst A.J."/>
            <person name="Thomas B.C."/>
            <person name="Singh A."/>
            <person name="Wilkins M.J."/>
            <person name="Karaoz U."/>
            <person name="Brodie E.L."/>
            <person name="Williams K.H."/>
            <person name="Hubbard S.S."/>
            <person name="Banfield J.F."/>
        </authorList>
    </citation>
    <scope>NUCLEOTIDE SEQUENCE [LARGE SCALE GENOMIC DNA]</scope>
</reference>